<dbReference type="PANTHER" id="PTHR20997:SF2">
    <property type="entry name" value="EG:BACR42I17.2 PROTEIN-RELATED"/>
    <property type="match status" value="1"/>
</dbReference>
<accession>T1IWE9</accession>
<dbReference type="AlphaFoldDB" id="T1IWE9"/>
<reference evidence="3" key="1">
    <citation type="submission" date="2011-05" db="EMBL/GenBank/DDBJ databases">
        <authorList>
            <person name="Richards S.R."/>
            <person name="Qu J."/>
            <person name="Jiang H."/>
            <person name="Jhangiani S.N."/>
            <person name="Agravi P."/>
            <person name="Goodspeed R."/>
            <person name="Gross S."/>
            <person name="Mandapat C."/>
            <person name="Jackson L."/>
            <person name="Mathew T."/>
            <person name="Pu L."/>
            <person name="Thornton R."/>
            <person name="Saada N."/>
            <person name="Wilczek-Boney K.B."/>
            <person name="Lee S."/>
            <person name="Kovar C."/>
            <person name="Wu Y."/>
            <person name="Scherer S.E."/>
            <person name="Worley K.C."/>
            <person name="Muzny D.M."/>
            <person name="Gibbs R."/>
        </authorList>
    </citation>
    <scope>NUCLEOTIDE SEQUENCE</scope>
    <source>
        <strain evidence="3">Brora</strain>
    </source>
</reference>
<dbReference type="HOGENOM" id="CLU_1062911_0_0_1"/>
<sequence>MNQFIFIITEITFLILDSLISAQGNNLIKNVTTATKVPISNTSSPTDICELNPNLSYINDQTQKYKNCIASVEVKLFPFNCTQYKTIVNCFRDYTAHVHTCFKEMEKDWEITNNILTDATKYLCNPKTELLHSFYLHGGKHCLSGNELHHCGPSVVNMLLNNSKYSTFSKQLLAQNYSLDKCSEEDSNAQCALHGISLNCKQLPNITLIADNLHKIVMKHTGCSSNSSSIFGIGVNINALIMLFDLSVINFVLDPDICIKYH</sequence>
<evidence type="ECO:0000256" key="1">
    <source>
        <dbReference type="SAM" id="SignalP"/>
    </source>
</evidence>
<evidence type="ECO:0000313" key="2">
    <source>
        <dbReference type="EnsemblMetazoa" id="SMAR005516-PA"/>
    </source>
</evidence>
<organism evidence="2 3">
    <name type="scientific">Strigamia maritima</name>
    <name type="common">European centipede</name>
    <name type="synonym">Geophilus maritimus</name>
    <dbReference type="NCBI Taxonomy" id="126957"/>
    <lineage>
        <taxon>Eukaryota</taxon>
        <taxon>Metazoa</taxon>
        <taxon>Ecdysozoa</taxon>
        <taxon>Arthropoda</taxon>
        <taxon>Myriapoda</taxon>
        <taxon>Chilopoda</taxon>
        <taxon>Pleurostigmophora</taxon>
        <taxon>Geophilomorpha</taxon>
        <taxon>Linotaeniidae</taxon>
        <taxon>Strigamia</taxon>
    </lineage>
</organism>
<feature type="chain" id="PRO_5004579647" description="DUF19 domain-containing protein" evidence="1">
    <location>
        <begin position="23"/>
        <end position="262"/>
    </location>
</feature>
<protein>
    <recommendedName>
        <fullName evidence="4">DUF19 domain-containing protein</fullName>
    </recommendedName>
</protein>
<keyword evidence="3" id="KW-1185">Reference proteome</keyword>
<dbReference type="PANTHER" id="PTHR20997">
    <property type="entry name" value="EG:BACR42I17.2 PROTEIN-RELATED"/>
    <property type="match status" value="1"/>
</dbReference>
<evidence type="ECO:0000313" key="3">
    <source>
        <dbReference type="Proteomes" id="UP000014500"/>
    </source>
</evidence>
<dbReference type="EnsemblMetazoa" id="SMAR005516-RA">
    <property type="protein sequence ID" value="SMAR005516-PA"/>
    <property type="gene ID" value="SMAR005516"/>
</dbReference>
<dbReference type="EMBL" id="JH431612">
    <property type="status" value="NOT_ANNOTATED_CDS"/>
    <property type="molecule type" value="Genomic_DNA"/>
</dbReference>
<proteinExistence type="predicted"/>
<keyword evidence="1" id="KW-0732">Signal</keyword>
<dbReference type="Proteomes" id="UP000014500">
    <property type="component" value="Unassembled WGS sequence"/>
</dbReference>
<name>T1IWE9_STRMM</name>
<evidence type="ECO:0008006" key="4">
    <source>
        <dbReference type="Google" id="ProtNLM"/>
    </source>
</evidence>
<dbReference type="Pfam" id="PF07165">
    <property type="entry name" value="DUF1397"/>
    <property type="match status" value="1"/>
</dbReference>
<reference evidence="2" key="2">
    <citation type="submission" date="2015-02" db="UniProtKB">
        <authorList>
            <consortium name="EnsemblMetazoa"/>
        </authorList>
    </citation>
    <scope>IDENTIFICATION</scope>
</reference>
<feature type="signal peptide" evidence="1">
    <location>
        <begin position="1"/>
        <end position="22"/>
    </location>
</feature>
<dbReference type="InterPro" id="IPR009832">
    <property type="entry name" value="DUF1397"/>
</dbReference>